<comment type="caution">
    <text evidence="1">The sequence shown here is derived from an EMBL/GenBank/DDBJ whole genome shotgun (WGS) entry which is preliminary data.</text>
</comment>
<protein>
    <submittedName>
        <fullName evidence="1">Uncharacterized protein</fullName>
    </submittedName>
</protein>
<evidence type="ECO:0000313" key="2">
    <source>
        <dbReference type="Proteomes" id="UP001362999"/>
    </source>
</evidence>
<sequence>MAEAFMIESMKDGLHNCQGRRTVRVSNRAGTLIARYENWPDEWLRNSEYLRRYSFFRTQILEMSACCKSASAGSSRKGANPDKYLQIEEAKKQHLEMPESAESRFTTWRRLFYENTDDPFYSFWRADEEGRIEGEIEGVPSGATRSAQRRKVPRFGSTRVDVLHLYNSREWRVTKSLFSVRENDLLAFTTLSDQDETYRLIIAYAAPS</sequence>
<dbReference type="EMBL" id="JAWWNJ010000009">
    <property type="protein sequence ID" value="KAK7048489.1"/>
    <property type="molecule type" value="Genomic_DNA"/>
</dbReference>
<accession>A0AAW0DBY0</accession>
<organism evidence="1 2">
    <name type="scientific">Favolaschia claudopus</name>
    <dbReference type="NCBI Taxonomy" id="2862362"/>
    <lineage>
        <taxon>Eukaryota</taxon>
        <taxon>Fungi</taxon>
        <taxon>Dikarya</taxon>
        <taxon>Basidiomycota</taxon>
        <taxon>Agaricomycotina</taxon>
        <taxon>Agaricomycetes</taxon>
        <taxon>Agaricomycetidae</taxon>
        <taxon>Agaricales</taxon>
        <taxon>Marasmiineae</taxon>
        <taxon>Mycenaceae</taxon>
        <taxon>Favolaschia</taxon>
    </lineage>
</organism>
<gene>
    <name evidence="1" type="ORF">R3P38DRAFT_2764452</name>
</gene>
<evidence type="ECO:0000313" key="1">
    <source>
        <dbReference type="EMBL" id="KAK7048489.1"/>
    </source>
</evidence>
<name>A0AAW0DBY0_9AGAR</name>
<reference evidence="1 2" key="1">
    <citation type="journal article" date="2024" name="J Genomics">
        <title>Draft genome sequencing and assembly of Favolaschia claudopus CIRM-BRFM 2984 isolated from oak limbs.</title>
        <authorList>
            <person name="Navarro D."/>
            <person name="Drula E."/>
            <person name="Chaduli D."/>
            <person name="Cazenave R."/>
            <person name="Ahrendt S."/>
            <person name="Wang J."/>
            <person name="Lipzen A."/>
            <person name="Daum C."/>
            <person name="Barry K."/>
            <person name="Grigoriev I.V."/>
            <person name="Favel A."/>
            <person name="Rosso M.N."/>
            <person name="Martin F."/>
        </authorList>
    </citation>
    <scope>NUCLEOTIDE SEQUENCE [LARGE SCALE GENOMIC DNA]</scope>
    <source>
        <strain evidence="1 2">CIRM-BRFM 2984</strain>
    </source>
</reference>
<keyword evidence="2" id="KW-1185">Reference proteome</keyword>
<dbReference type="AlphaFoldDB" id="A0AAW0DBY0"/>
<proteinExistence type="predicted"/>
<dbReference type="Proteomes" id="UP001362999">
    <property type="component" value="Unassembled WGS sequence"/>
</dbReference>